<dbReference type="PRINTS" id="PR00506">
    <property type="entry name" value="D21N6MTFRASE"/>
</dbReference>
<accession>A0A7R8X1H8</accession>
<dbReference type="SUPFAM" id="SSF53335">
    <property type="entry name" value="S-adenosyl-L-methionine-dependent methyltransferases"/>
    <property type="match status" value="1"/>
</dbReference>
<dbReference type="GO" id="GO:0008170">
    <property type="term" value="F:N-methyltransferase activity"/>
    <property type="evidence" value="ECO:0007669"/>
    <property type="project" value="InterPro"/>
</dbReference>
<dbReference type="InterPro" id="IPR002295">
    <property type="entry name" value="N4/N6-MTase_EcoPI_Mod-like"/>
</dbReference>
<protein>
    <recommendedName>
        <fullName evidence="4">DNA methylase N-4/N-6 domain-containing protein</fullName>
    </recommendedName>
</protein>
<reference evidence="5" key="1">
    <citation type="submission" date="2020-11" db="EMBL/GenBank/DDBJ databases">
        <authorList>
            <person name="Tran Van P."/>
        </authorList>
    </citation>
    <scope>NUCLEOTIDE SEQUENCE</scope>
</reference>
<sequence>MEVCPKCLGDLKDYGGYKNKMNPKGVNISDIWTDIPPVRHAKYKRRKGSNELSLKLLDRIIEMASDEGDLVFDPFGGSGTTYMAAELKGRRWVGCEIGPTDVIQQRFDLIEEERKILQGYRSQINMLFPEK</sequence>
<evidence type="ECO:0000259" key="4">
    <source>
        <dbReference type="Pfam" id="PF01555"/>
    </source>
</evidence>
<gene>
    <name evidence="5" type="ORF">CTOB1V02_LOCUS17019</name>
</gene>
<keyword evidence="2" id="KW-0808">Transferase</keyword>
<evidence type="ECO:0000256" key="3">
    <source>
        <dbReference type="ARBA" id="ARBA00022691"/>
    </source>
</evidence>
<dbReference type="Gene3D" id="3.40.50.150">
    <property type="entry name" value="Vaccinia Virus protein VP39"/>
    <property type="match status" value="1"/>
</dbReference>
<dbReference type="AlphaFoldDB" id="A0A7R8X1H8"/>
<dbReference type="Pfam" id="PF01555">
    <property type="entry name" value="N6_N4_Mtase"/>
    <property type="match status" value="1"/>
</dbReference>
<proteinExistence type="predicted"/>
<organism evidence="5">
    <name type="scientific">Cyprideis torosa</name>
    <dbReference type="NCBI Taxonomy" id="163714"/>
    <lineage>
        <taxon>Eukaryota</taxon>
        <taxon>Metazoa</taxon>
        <taxon>Ecdysozoa</taxon>
        <taxon>Arthropoda</taxon>
        <taxon>Crustacea</taxon>
        <taxon>Oligostraca</taxon>
        <taxon>Ostracoda</taxon>
        <taxon>Podocopa</taxon>
        <taxon>Podocopida</taxon>
        <taxon>Cytherocopina</taxon>
        <taxon>Cytheroidea</taxon>
        <taxon>Cytherideidae</taxon>
        <taxon>Cyprideis</taxon>
    </lineage>
</organism>
<name>A0A7R8X1H8_9CRUS</name>
<keyword evidence="1" id="KW-0489">Methyltransferase</keyword>
<feature type="non-terminal residue" evidence="5">
    <location>
        <position position="131"/>
    </location>
</feature>
<dbReference type="EMBL" id="OB718447">
    <property type="protein sequence ID" value="CAD7239204.1"/>
    <property type="molecule type" value="Genomic_DNA"/>
</dbReference>
<evidence type="ECO:0000256" key="2">
    <source>
        <dbReference type="ARBA" id="ARBA00022679"/>
    </source>
</evidence>
<keyword evidence="3" id="KW-0949">S-adenosyl-L-methionine</keyword>
<dbReference type="InterPro" id="IPR029063">
    <property type="entry name" value="SAM-dependent_MTases_sf"/>
</dbReference>
<dbReference type="GO" id="GO:0032259">
    <property type="term" value="P:methylation"/>
    <property type="evidence" value="ECO:0007669"/>
    <property type="project" value="UniProtKB-KW"/>
</dbReference>
<dbReference type="InterPro" id="IPR002941">
    <property type="entry name" value="DNA_methylase_N4/N6"/>
</dbReference>
<evidence type="ECO:0000256" key="1">
    <source>
        <dbReference type="ARBA" id="ARBA00022603"/>
    </source>
</evidence>
<dbReference type="OrthoDB" id="6980763at2759"/>
<feature type="domain" description="DNA methylase N-4/N-6" evidence="4">
    <location>
        <begin position="18"/>
        <end position="99"/>
    </location>
</feature>
<dbReference type="GO" id="GO:0003677">
    <property type="term" value="F:DNA binding"/>
    <property type="evidence" value="ECO:0007669"/>
    <property type="project" value="InterPro"/>
</dbReference>
<evidence type="ECO:0000313" key="5">
    <source>
        <dbReference type="EMBL" id="CAD7239204.1"/>
    </source>
</evidence>